<feature type="domain" description="Rad51-like C-terminal" evidence="1">
    <location>
        <begin position="1"/>
        <end position="80"/>
    </location>
</feature>
<proteinExistence type="predicted"/>
<accession>A0A0N5BUG4</accession>
<protein>
    <submittedName>
        <fullName evidence="3">Rad51 domain-containing protein</fullName>
    </submittedName>
</protein>
<dbReference type="InterPro" id="IPR013632">
    <property type="entry name" value="Rad51_C"/>
</dbReference>
<name>A0A0N5BUG4_STREA</name>
<dbReference type="InterPro" id="IPR027417">
    <property type="entry name" value="P-loop_NTPase"/>
</dbReference>
<dbReference type="Proteomes" id="UP000046392">
    <property type="component" value="Unplaced"/>
</dbReference>
<dbReference type="AlphaFoldDB" id="A0A0N5BUG4"/>
<dbReference type="SUPFAM" id="SSF52540">
    <property type="entry name" value="P-loop containing nucleoside triphosphate hydrolases"/>
    <property type="match status" value="1"/>
</dbReference>
<dbReference type="STRING" id="174720.A0A0N5BUG4"/>
<evidence type="ECO:0000259" key="1">
    <source>
        <dbReference type="Pfam" id="PF08423"/>
    </source>
</evidence>
<evidence type="ECO:0000313" key="3">
    <source>
        <dbReference type="WBParaSite" id="SPAL_0000948266.1"/>
    </source>
</evidence>
<dbReference type="Gene3D" id="3.40.50.300">
    <property type="entry name" value="P-loop containing nucleotide triphosphate hydrolases"/>
    <property type="match status" value="1"/>
</dbReference>
<evidence type="ECO:0000313" key="2">
    <source>
        <dbReference type="Proteomes" id="UP000046392"/>
    </source>
</evidence>
<keyword evidence="2" id="KW-1185">Reference proteome</keyword>
<dbReference type="WBParaSite" id="SPAL_0000948266.1">
    <property type="protein sequence ID" value="SPAL_0000948266.1"/>
    <property type="gene ID" value="SPAL_0000948266"/>
</dbReference>
<dbReference type="Pfam" id="PF08423">
    <property type="entry name" value="Rad51"/>
    <property type="match status" value="1"/>
</dbReference>
<reference evidence="3" key="1">
    <citation type="submission" date="2017-02" db="UniProtKB">
        <authorList>
            <consortium name="WormBaseParasite"/>
        </authorList>
    </citation>
    <scope>IDENTIFICATION</scope>
</reference>
<sequence>MDLEIVLDNISIARAFSTYHQKDILVEAVVLMAAYRHSFIIADSFQECGKFADRQAYRARYLRHLLKLVDEFGVVVVMTN</sequence>
<organism evidence="2 3">
    <name type="scientific">Strongyloides papillosus</name>
    <name type="common">Intestinal threadworm</name>
    <dbReference type="NCBI Taxonomy" id="174720"/>
    <lineage>
        <taxon>Eukaryota</taxon>
        <taxon>Metazoa</taxon>
        <taxon>Ecdysozoa</taxon>
        <taxon>Nematoda</taxon>
        <taxon>Chromadorea</taxon>
        <taxon>Rhabditida</taxon>
        <taxon>Tylenchina</taxon>
        <taxon>Panagrolaimomorpha</taxon>
        <taxon>Strongyloidoidea</taxon>
        <taxon>Strongyloididae</taxon>
        <taxon>Strongyloides</taxon>
    </lineage>
</organism>